<evidence type="ECO:0000313" key="10">
    <source>
        <dbReference type="Proteomes" id="UP000598775"/>
    </source>
</evidence>
<dbReference type="Pfam" id="PF02397">
    <property type="entry name" value="Bac_transf"/>
    <property type="match status" value="1"/>
</dbReference>
<dbReference type="AlphaFoldDB" id="A0A917ETK9"/>
<evidence type="ECO:0000256" key="6">
    <source>
        <dbReference type="ARBA" id="ARBA00023136"/>
    </source>
</evidence>
<feature type="transmembrane region" description="Helical" evidence="7">
    <location>
        <begin position="7"/>
        <end position="29"/>
    </location>
</feature>
<comment type="similarity">
    <text evidence="2">Belongs to the bacterial sugar transferase family.</text>
</comment>
<evidence type="ECO:0000313" key="9">
    <source>
        <dbReference type="EMBL" id="GGF13918.1"/>
    </source>
</evidence>
<keyword evidence="6 7" id="KW-0472">Membrane</keyword>
<evidence type="ECO:0000256" key="7">
    <source>
        <dbReference type="SAM" id="Phobius"/>
    </source>
</evidence>
<feature type="transmembrane region" description="Helical" evidence="7">
    <location>
        <begin position="102"/>
        <end position="120"/>
    </location>
</feature>
<evidence type="ECO:0000256" key="5">
    <source>
        <dbReference type="ARBA" id="ARBA00022989"/>
    </source>
</evidence>
<feature type="transmembrane region" description="Helical" evidence="7">
    <location>
        <begin position="35"/>
        <end position="55"/>
    </location>
</feature>
<sequence length="467" mass="51201">MSYSRRLLYFDAAVVVFVTGVTFAVMVAFDRIDEQSAPAYALLSAAIAVCWMLALSLSRSRDFRLVGVGFDEYRRAFIATCVVYGATAVGAALAQLIVPRSYFVVGLPLGILALIIERNLNRMWLAKRRQKGLYLTKVVVVGEPNDVQYVIDQISRRPGRVEYDIVGAVLPVGDASTSVTGHGNTVPVIGFANAVPSVIARVGATAVIVAGRLDGGSAFVRELGWQLETTSTELVLAPGLTNVAGPRIHWRPVDGLPLMHVEMPHYNGLKHVAKRAMDVVLASLALLVIAPVLAVIALLIKHGDHGPVFFTQKRMGRGGVPFTMIKFRTMCLDAEAKKAELEHLNEGAGAMFKLAHDPRITTVGHRLRHYSLDELPQFINVLRGDMSLVGPRPWPEKDIPTGDRMVIRRLYSKPGITGLWQTAGRSDLDWEESVRLDLFYVENWSITGDVALLCRTAKQLLHPSGAY</sequence>
<evidence type="ECO:0000256" key="1">
    <source>
        <dbReference type="ARBA" id="ARBA00004141"/>
    </source>
</evidence>
<accession>A0A917ETK9</accession>
<dbReference type="Proteomes" id="UP000598775">
    <property type="component" value="Unassembled WGS sequence"/>
</dbReference>
<gene>
    <name evidence="9" type="ORF">GCM10011399_04760</name>
</gene>
<dbReference type="EMBL" id="BMGP01000001">
    <property type="protein sequence ID" value="GGF13918.1"/>
    <property type="molecule type" value="Genomic_DNA"/>
</dbReference>
<dbReference type="GO" id="GO:0016020">
    <property type="term" value="C:membrane"/>
    <property type="evidence" value="ECO:0007669"/>
    <property type="project" value="UniProtKB-SubCell"/>
</dbReference>
<protein>
    <submittedName>
        <fullName evidence="9">Polyprenyl glycosylphosphotransferase</fullName>
    </submittedName>
</protein>
<keyword evidence="4 7" id="KW-0812">Transmembrane</keyword>
<reference evidence="9 10" key="1">
    <citation type="journal article" date="2014" name="Int. J. Syst. Evol. Microbiol.">
        <title>Complete genome sequence of Corynebacterium casei LMG S-19264T (=DSM 44701T), isolated from a smear-ripened cheese.</title>
        <authorList>
            <consortium name="US DOE Joint Genome Institute (JGI-PGF)"/>
            <person name="Walter F."/>
            <person name="Albersmeier A."/>
            <person name="Kalinowski J."/>
            <person name="Ruckert C."/>
        </authorList>
    </citation>
    <scope>NUCLEOTIDE SEQUENCE [LARGE SCALE GENOMIC DNA]</scope>
    <source>
        <strain evidence="9 10">CGMCC 1.12976</strain>
    </source>
</reference>
<evidence type="ECO:0000259" key="8">
    <source>
        <dbReference type="Pfam" id="PF02397"/>
    </source>
</evidence>
<dbReference type="GO" id="GO:0016780">
    <property type="term" value="F:phosphotransferase activity, for other substituted phosphate groups"/>
    <property type="evidence" value="ECO:0007669"/>
    <property type="project" value="TreeGrafter"/>
</dbReference>
<dbReference type="NCBIfam" id="TIGR03025">
    <property type="entry name" value="EPS_sugtrans"/>
    <property type="match status" value="1"/>
</dbReference>
<feature type="domain" description="Bacterial sugar transferase" evidence="8">
    <location>
        <begin position="274"/>
        <end position="461"/>
    </location>
</feature>
<evidence type="ECO:0000256" key="3">
    <source>
        <dbReference type="ARBA" id="ARBA00022679"/>
    </source>
</evidence>
<feature type="transmembrane region" description="Helical" evidence="7">
    <location>
        <begin position="76"/>
        <end position="96"/>
    </location>
</feature>
<evidence type="ECO:0000256" key="4">
    <source>
        <dbReference type="ARBA" id="ARBA00022692"/>
    </source>
</evidence>
<keyword evidence="10" id="KW-1185">Reference proteome</keyword>
<evidence type="ECO:0000256" key="2">
    <source>
        <dbReference type="ARBA" id="ARBA00006464"/>
    </source>
</evidence>
<comment type="subcellular location">
    <subcellularLocation>
        <location evidence="1">Membrane</location>
        <topology evidence="1">Multi-pass membrane protein</topology>
    </subcellularLocation>
</comment>
<proteinExistence type="inferred from homology"/>
<comment type="caution">
    <text evidence="9">The sequence shown here is derived from an EMBL/GenBank/DDBJ whole genome shotgun (WGS) entry which is preliminary data.</text>
</comment>
<dbReference type="PANTHER" id="PTHR30576">
    <property type="entry name" value="COLANIC BIOSYNTHESIS UDP-GLUCOSE LIPID CARRIER TRANSFERASE"/>
    <property type="match status" value="1"/>
</dbReference>
<keyword evidence="5 7" id="KW-1133">Transmembrane helix</keyword>
<organism evidence="9 10">
    <name type="scientific">Subtercola lobariae</name>
    <dbReference type="NCBI Taxonomy" id="1588641"/>
    <lineage>
        <taxon>Bacteria</taxon>
        <taxon>Bacillati</taxon>
        <taxon>Actinomycetota</taxon>
        <taxon>Actinomycetes</taxon>
        <taxon>Micrococcales</taxon>
        <taxon>Microbacteriaceae</taxon>
        <taxon>Subtercola</taxon>
    </lineage>
</organism>
<feature type="transmembrane region" description="Helical" evidence="7">
    <location>
        <begin position="279"/>
        <end position="300"/>
    </location>
</feature>
<dbReference type="InterPro" id="IPR017475">
    <property type="entry name" value="EPS_sugar_tfrase"/>
</dbReference>
<keyword evidence="3" id="KW-0808">Transferase</keyword>
<dbReference type="PANTHER" id="PTHR30576:SF10">
    <property type="entry name" value="SLL5057 PROTEIN"/>
    <property type="match status" value="1"/>
</dbReference>
<name>A0A917ETK9_9MICO</name>
<dbReference type="InterPro" id="IPR003362">
    <property type="entry name" value="Bact_transf"/>
</dbReference>